<dbReference type="Proteomes" id="UP001196870">
    <property type="component" value="Unassembled WGS sequence"/>
</dbReference>
<evidence type="ECO:0000313" key="2">
    <source>
        <dbReference type="EMBL" id="MBR0668662.1"/>
    </source>
</evidence>
<dbReference type="InterPro" id="IPR021055">
    <property type="entry name" value="T4BSS_IcmL/DotI"/>
</dbReference>
<accession>A0ABS5F7X0</accession>
<keyword evidence="1" id="KW-0472">Membrane</keyword>
<evidence type="ECO:0008006" key="4">
    <source>
        <dbReference type="Google" id="ProtNLM"/>
    </source>
</evidence>
<protein>
    <recommendedName>
        <fullName evidence="4">Type IV secretion protein DotI</fullName>
    </recommendedName>
</protein>
<organism evidence="2 3">
    <name type="scientific">Plastoroseomonas hellenica</name>
    <dbReference type="NCBI Taxonomy" id="2687306"/>
    <lineage>
        <taxon>Bacteria</taxon>
        <taxon>Pseudomonadati</taxon>
        <taxon>Pseudomonadota</taxon>
        <taxon>Alphaproteobacteria</taxon>
        <taxon>Acetobacterales</taxon>
        <taxon>Acetobacteraceae</taxon>
        <taxon>Plastoroseomonas</taxon>
    </lineage>
</organism>
<dbReference type="RefSeq" id="WP_211856473.1">
    <property type="nucleotide sequence ID" value="NZ_JAAGBB010000064.1"/>
</dbReference>
<feature type="transmembrane region" description="Helical" evidence="1">
    <location>
        <begin position="21"/>
        <end position="45"/>
    </location>
</feature>
<dbReference type="CDD" id="cd16385">
    <property type="entry name" value="IcmL"/>
    <property type="match status" value="1"/>
</dbReference>
<evidence type="ECO:0000313" key="3">
    <source>
        <dbReference type="Proteomes" id="UP001196870"/>
    </source>
</evidence>
<dbReference type="EMBL" id="JAAGBB010000064">
    <property type="protein sequence ID" value="MBR0668662.1"/>
    <property type="molecule type" value="Genomic_DNA"/>
</dbReference>
<evidence type="ECO:0000256" key="1">
    <source>
        <dbReference type="SAM" id="Phobius"/>
    </source>
</evidence>
<proteinExistence type="predicted"/>
<keyword evidence="1" id="KW-1133">Transmembrane helix</keyword>
<reference evidence="3" key="1">
    <citation type="journal article" date="2021" name="Syst. Appl. Microbiol.">
        <title>Roseomonas hellenica sp. nov., isolated from roots of wild-growing Alkanna tinctoria.</title>
        <authorList>
            <person name="Rat A."/>
            <person name="Naranjo H.D."/>
            <person name="Lebbe L."/>
            <person name="Cnockaert M."/>
            <person name="Krigas N."/>
            <person name="Grigoriadou K."/>
            <person name="Maloupa E."/>
            <person name="Willems A."/>
        </authorList>
    </citation>
    <scope>NUCLEOTIDE SEQUENCE [LARGE SCALE GENOMIC DNA]</scope>
    <source>
        <strain evidence="3">LMG 31523</strain>
    </source>
</reference>
<sequence length="209" mass="23556">MQNEKAAISRRLSDPDFQGRLVQRLLGLCIAMSIVTVTSVAYSLWLQSRPIQTRYFFVDGRTPPRPAVALSSPIVDDTQLREWTVRSVLAVYNVNYHDYAEQLNTAGRRFTQNGWNSFATSYIQSGNFDAMKRTRMLCSAESQRAAVIRDTTVVNGRLAYTVQFPILQTCENTQQSSPNNLMITATVIRTDDVDKPDGLAIDQLVATRR</sequence>
<keyword evidence="1" id="KW-0812">Transmembrane</keyword>
<name>A0ABS5F7X0_9PROT</name>
<comment type="caution">
    <text evidence="2">The sequence shown here is derived from an EMBL/GenBank/DDBJ whole genome shotgun (WGS) entry which is preliminary data.</text>
</comment>
<keyword evidence="3" id="KW-1185">Reference proteome</keyword>
<dbReference type="Pfam" id="PF11393">
    <property type="entry name" value="T4BSS_DotI_IcmL"/>
    <property type="match status" value="1"/>
</dbReference>
<gene>
    <name evidence="2" type="ORF">GXW71_30200</name>
</gene>